<accession>A0A450XPE9</accession>
<dbReference type="EMBL" id="CAADFO010000078">
    <property type="protein sequence ID" value="VFK31137.1"/>
    <property type="molecule type" value="Genomic_DNA"/>
</dbReference>
<dbReference type="InterPro" id="IPR007523">
    <property type="entry name" value="NDUFAF3/AAMDC"/>
</dbReference>
<evidence type="ECO:0000313" key="3">
    <source>
        <dbReference type="EMBL" id="VFK76834.1"/>
    </source>
</evidence>
<sequence>MSFEKSISLHVEKDETFHRVTGYGETEAGGYVAVDGTRFSHSLVLTPKEIGDWPPRTFDEVTAEHFALLLALDPEVVLFGSGKVQRFPDRSLFDACTERGVGVEVMGTAAACRIYNLIAGEGRMVAAALLMPC</sequence>
<dbReference type="PANTHER" id="PTHR21192:SF2">
    <property type="entry name" value="NADH DEHYDROGENASE [UBIQUINONE] 1 ALPHA SUBCOMPLEX ASSEMBLY FACTOR 3"/>
    <property type="match status" value="1"/>
</dbReference>
<gene>
    <name evidence="1" type="ORF">BECKMB1821G_GA0114241_10784</name>
    <name evidence="3" type="ORF">BECKMB1821H_GA0114242_10784</name>
    <name evidence="2" type="ORF">BECKMB1821I_GA0114274_10784</name>
</gene>
<dbReference type="EMBL" id="CAADGH010000078">
    <property type="protein sequence ID" value="VFK76834.1"/>
    <property type="molecule type" value="Genomic_DNA"/>
</dbReference>
<reference evidence="1" key="1">
    <citation type="submission" date="2019-02" db="EMBL/GenBank/DDBJ databases">
        <authorList>
            <person name="Gruber-Vodicka R. H."/>
            <person name="Seah K. B. B."/>
        </authorList>
    </citation>
    <scope>NUCLEOTIDE SEQUENCE</scope>
    <source>
        <strain evidence="1">BECK_BZ197</strain>
        <strain evidence="3">BECK_BZ198</strain>
        <strain evidence="2">BECK_BZ199</strain>
    </source>
</reference>
<dbReference type="PANTHER" id="PTHR21192">
    <property type="entry name" value="NUCLEAR PROTEIN E3-3"/>
    <property type="match status" value="1"/>
</dbReference>
<dbReference type="InterPro" id="IPR036748">
    <property type="entry name" value="MTH938-like_sf"/>
</dbReference>
<name>A0A450XPE9_9GAMM</name>
<protein>
    <submittedName>
        <fullName evidence="1">Uncharacterized conserved protein, contains Mth938-like domain</fullName>
    </submittedName>
</protein>
<organism evidence="1">
    <name type="scientific">Candidatus Kentrum sp. MB</name>
    <dbReference type="NCBI Taxonomy" id="2138164"/>
    <lineage>
        <taxon>Bacteria</taxon>
        <taxon>Pseudomonadati</taxon>
        <taxon>Pseudomonadota</taxon>
        <taxon>Gammaproteobacteria</taxon>
        <taxon>Candidatus Kentrum</taxon>
    </lineage>
</organism>
<dbReference type="CDD" id="cd05560">
    <property type="entry name" value="Xcc1710_like"/>
    <property type="match status" value="1"/>
</dbReference>
<proteinExistence type="predicted"/>
<dbReference type="AlphaFoldDB" id="A0A450XPE9"/>
<dbReference type="EMBL" id="CAADFQ010000078">
    <property type="protein sequence ID" value="VFK34631.1"/>
    <property type="molecule type" value="Genomic_DNA"/>
</dbReference>
<dbReference type="SUPFAM" id="SSF64076">
    <property type="entry name" value="MTH938-like"/>
    <property type="match status" value="1"/>
</dbReference>
<evidence type="ECO:0000313" key="2">
    <source>
        <dbReference type="EMBL" id="VFK34631.1"/>
    </source>
</evidence>
<dbReference type="Pfam" id="PF04430">
    <property type="entry name" value="DUF498"/>
    <property type="match status" value="1"/>
</dbReference>
<evidence type="ECO:0000313" key="1">
    <source>
        <dbReference type="EMBL" id="VFK31137.1"/>
    </source>
</evidence>
<dbReference type="Gene3D" id="3.40.1230.10">
    <property type="entry name" value="MTH938-like"/>
    <property type="match status" value="1"/>
</dbReference>